<evidence type="ECO:0000256" key="4">
    <source>
        <dbReference type="ARBA" id="ARBA00022782"/>
    </source>
</evidence>
<evidence type="ECO:0000313" key="20">
    <source>
        <dbReference type="Proteomes" id="UP000491181"/>
    </source>
</evidence>
<feature type="transmembrane region" description="Helical" evidence="17">
    <location>
        <begin position="219"/>
        <end position="239"/>
    </location>
</feature>
<keyword evidence="3 17" id="KW-0812">Transmembrane</keyword>
<keyword evidence="7" id="KW-0521">NADP</keyword>
<accession>A0A7J0A4J4</accession>
<feature type="transmembrane region" description="Helical" evidence="17">
    <location>
        <begin position="92"/>
        <end position="115"/>
    </location>
</feature>
<dbReference type="Gene3D" id="1.20.120.1630">
    <property type="match status" value="1"/>
</dbReference>
<evidence type="ECO:0000313" key="19">
    <source>
        <dbReference type="EMBL" id="GFH87062.1"/>
    </source>
</evidence>
<evidence type="ECO:0000256" key="14">
    <source>
        <dbReference type="ARBA" id="ARBA00041664"/>
    </source>
</evidence>
<dbReference type="GO" id="GO:0016020">
    <property type="term" value="C:membrane"/>
    <property type="evidence" value="ECO:0007669"/>
    <property type="project" value="InterPro"/>
</dbReference>
<feature type="transmembrane region" description="Helical" evidence="17">
    <location>
        <begin position="160"/>
        <end position="179"/>
    </location>
</feature>
<dbReference type="GO" id="GO:0030154">
    <property type="term" value="P:cell differentiation"/>
    <property type="evidence" value="ECO:0007669"/>
    <property type="project" value="UniProtKB-KW"/>
</dbReference>
<comment type="function">
    <text evidence="12">Converts testosterone into 5-alpha-dihydrotestosterone and progesterone or corticosterone into their corresponding 5-alpha-3-oxosteroids. It plays a central role in sexual differentiation and androgen physiology.</text>
</comment>
<comment type="caution">
    <text evidence="19">The sequence shown here is derived from an EMBL/GenBank/DDBJ whole genome shotgun (WGS) entry which is preliminary data.</text>
</comment>
<evidence type="ECO:0000256" key="9">
    <source>
        <dbReference type="ARBA" id="ARBA00023002"/>
    </source>
</evidence>
<dbReference type="InterPro" id="IPR039357">
    <property type="entry name" value="SRD5A/TECR"/>
</dbReference>
<dbReference type="InterPro" id="IPR001104">
    <property type="entry name" value="3-oxo-5_a-steroid_4-DH_C"/>
</dbReference>
<evidence type="ECO:0000256" key="3">
    <source>
        <dbReference type="ARBA" id="ARBA00022692"/>
    </source>
</evidence>
<evidence type="ECO:0000256" key="17">
    <source>
        <dbReference type="SAM" id="Phobius"/>
    </source>
</evidence>
<organism evidence="19 20">
    <name type="scientific">Bacteroides acidifaciens</name>
    <dbReference type="NCBI Taxonomy" id="85831"/>
    <lineage>
        <taxon>Bacteria</taxon>
        <taxon>Pseudomonadati</taxon>
        <taxon>Bacteroidota</taxon>
        <taxon>Bacteroidia</taxon>
        <taxon>Bacteroidales</taxon>
        <taxon>Bacteroidaceae</taxon>
        <taxon>Bacteroides</taxon>
    </lineage>
</organism>
<dbReference type="GO" id="GO:0003865">
    <property type="term" value="F:3-oxo-5-alpha-steroid 4-dehydrogenase activity"/>
    <property type="evidence" value="ECO:0007669"/>
    <property type="project" value="InterPro"/>
</dbReference>
<keyword evidence="8 17" id="KW-1133">Transmembrane helix</keyword>
<evidence type="ECO:0000256" key="16">
    <source>
        <dbReference type="ARBA" id="ARBA00049166"/>
    </source>
</evidence>
<evidence type="ECO:0000256" key="6">
    <source>
        <dbReference type="ARBA" id="ARBA00022848"/>
    </source>
</evidence>
<evidence type="ECO:0000256" key="11">
    <source>
        <dbReference type="ARBA" id="ARBA00023136"/>
    </source>
</evidence>
<evidence type="ECO:0000259" key="18">
    <source>
        <dbReference type="Pfam" id="PF02544"/>
    </source>
</evidence>
<feature type="domain" description="3-oxo-5-alpha-steroid 4-dehydrogenase C-terminal" evidence="18">
    <location>
        <begin position="121"/>
        <end position="272"/>
    </location>
</feature>
<evidence type="ECO:0000256" key="10">
    <source>
        <dbReference type="ARBA" id="ARBA00023098"/>
    </source>
</evidence>
<dbReference type="Proteomes" id="UP000491181">
    <property type="component" value="Unassembled WGS sequence"/>
</dbReference>
<keyword evidence="9" id="KW-0560">Oxidoreductase</keyword>
<keyword evidence="11 17" id="KW-0472">Membrane</keyword>
<evidence type="ECO:0000256" key="2">
    <source>
        <dbReference type="ARBA" id="ARBA00004524"/>
    </source>
</evidence>
<protein>
    <recommendedName>
        <fullName evidence="13">3-oxo-5-alpha-steroid 4-dehydrogenase 1</fullName>
    </recommendedName>
    <alternativeName>
        <fullName evidence="14">SR type 1</fullName>
    </alternativeName>
    <alternativeName>
        <fullName evidence="15">Steroid 5-alpha-reductase 1</fullName>
    </alternativeName>
</protein>
<dbReference type="EMBL" id="BLLS01000072">
    <property type="protein sequence ID" value="GFH87062.1"/>
    <property type="molecule type" value="Genomic_DNA"/>
</dbReference>
<feature type="transmembrane region" description="Helical" evidence="17">
    <location>
        <begin position="66"/>
        <end position="86"/>
    </location>
</feature>
<dbReference type="PROSITE" id="PS50244">
    <property type="entry name" value="S5A_REDUCTASE"/>
    <property type="match status" value="1"/>
</dbReference>
<dbReference type="GO" id="GO:0006694">
    <property type="term" value="P:steroid biosynthetic process"/>
    <property type="evidence" value="ECO:0007669"/>
    <property type="project" value="TreeGrafter"/>
</dbReference>
<feature type="transmembrane region" description="Helical" evidence="17">
    <location>
        <begin position="24"/>
        <end position="46"/>
    </location>
</feature>
<reference evidence="19 20" key="1">
    <citation type="journal article" date="2020" name="Microbiome">
        <title>Single-cell genomics of uncultured bacteria reveals dietary fiber responders in the mouse gut microbiota.</title>
        <authorList>
            <person name="Chijiiwa R."/>
            <person name="Hosokawa M."/>
            <person name="Kogawa M."/>
            <person name="Nishikawa Y."/>
            <person name="Ide K."/>
            <person name="Sakanashi C."/>
            <person name="Takahashi K."/>
            <person name="Takeyama H."/>
        </authorList>
    </citation>
    <scope>NUCLEOTIDE SEQUENCE [LARGE SCALE GENOMIC DNA]</scope>
    <source>
        <strain evidence="19">IMSAGC_001</strain>
    </source>
</reference>
<keyword evidence="10" id="KW-0443">Lipid metabolism</keyword>
<proteinExistence type="predicted"/>
<dbReference type="InterPro" id="IPR016636">
    <property type="entry name" value="3-oxo-5-alpha-steroid_4-DH"/>
</dbReference>
<evidence type="ECO:0000256" key="5">
    <source>
        <dbReference type="ARBA" id="ARBA00022824"/>
    </source>
</evidence>
<keyword evidence="6" id="KW-0492">Microsome</keyword>
<comment type="subcellular location">
    <subcellularLocation>
        <location evidence="1">Endoplasmic reticulum membrane</location>
        <topology evidence="1">Multi-pass membrane protein</topology>
    </subcellularLocation>
    <subcellularLocation>
        <location evidence="2">Microsome membrane</location>
    </subcellularLocation>
</comment>
<dbReference type="PANTHER" id="PTHR10556:SF57">
    <property type="entry name" value="3-OXO-5-ALPHA-STEROID 4-DEHYDROGENASE 1"/>
    <property type="match status" value="1"/>
</dbReference>
<evidence type="ECO:0000256" key="13">
    <source>
        <dbReference type="ARBA" id="ARBA00039428"/>
    </source>
</evidence>
<evidence type="ECO:0000256" key="1">
    <source>
        <dbReference type="ARBA" id="ARBA00004477"/>
    </source>
</evidence>
<evidence type="ECO:0000256" key="8">
    <source>
        <dbReference type="ARBA" id="ARBA00022989"/>
    </source>
</evidence>
<dbReference type="FunFam" id="1.20.120.1630:FF:000014">
    <property type="entry name" value="Steroid 5-alpha reductase, putative"/>
    <property type="match status" value="1"/>
</dbReference>
<comment type="catalytic activity">
    <reaction evidence="16">
        <text>androst-4-ene-3,17-dione + NADPH + H(+) = 5alpha-androstan-3,17-dione + NADP(+)</text>
        <dbReference type="Rhea" id="RHEA:50816"/>
        <dbReference type="ChEBI" id="CHEBI:15378"/>
        <dbReference type="ChEBI" id="CHEBI:15994"/>
        <dbReference type="ChEBI" id="CHEBI:16422"/>
        <dbReference type="ChEBI" id="CHEBI:57783"/>
        <dbReference type="ChEBI" id="CHEBI:58349"/>
    </reaction>
    <physiologicalReaction direction="left-to-right" evidence="16">
        <dbReference type="Rhea" id="RHEA:50817"/>
    </physiologicalReaction>
</comment>
<dbReference type="Pfam" id="PF02544">
    <property type="entry name" value="Steroid_dh"/>
    <property type="match status" value="1"/>
</dbReference>
<evidence type="ECO:0000256" key="7">
    <source>
        <dbReference type="ARBA" id="ARBA00022857"/>
    </source>
</evidence>
<gene>
    <name evidence="19" type="ORF">IMSAGC001_02486</name>
</gene>
<evidence type="ECO:0000256" key="12">
    <source>
        <dbReference type="ARBA" id="ARBA00037789"/>
    </source>
</evidence>
<feature type="transmembrane region" description="Helical" evidence="17">
    <location>
        <begin position="122"/>
        <end position="140"/>
    </location>
</feature>
<name>A0A7J0A4J4_9BACE</name>
<keyword evidence="5" id="KW-0256">Endoplasmic reticulum</keyword>
<sequence>MCYKFPHFFYFCMLQKNFYMTTTAFNLFLGIMSLIALFVFVALYFVKAGYGIFRTASWGAAISNKLAWVLMEAPVFLVMCFMWMHSDRRFEPAILAFFLFFQIHYFQRAFIFPLLLKGKSKMPLAIMSMGILFNLLNGYMQGEWIFYLAPGTMYQSEWFTSPWFIIGTLLFFTGMLVNWHSDYVIRHLRKPGDTRHYLPQKGMYRYVTSANYFGEIVEWAGWAILTCSLSGMVFLWWTIANLVPRANAIWCRYREEFGDAVGERKRVFPFLY</sequence>
<keyword evidence="4" id="KW-0221">Differentiation</keyword>
<dbReference type="AlphaFoldDB" id="A0A7J0A4J4"/>
<evidence type="ECO:0000256" key="15">
    <source>
        <dbReference type="ARBA" id="ARBA00042579"/>
    </source>
</evidence>
<dbReference type="PANTHER" id="PTHR10556">
    <property type="entry name" value="3-OXO-5-ALPHA-STEROID 4-DEHYDROGENASE"/>
    <property type="match status" value="1"/>
</dbReference>
<dbReference type="PIRSF" id="PIRSF015596">
    <property type="entry name" value="5_alpha-SR2"/>
    <property type="match status" value="1"/>
</dbReference>